<dbReference type="CDD" id="cd02966">
    <property type="entry name" value="TlpA_like_family"/>
    <property type="match status" value="1"/>
</dbReference>
<gene>
    <name evidence="8" type="ORF">SAMN04515671_2461</name>
</gene>
<feature type="chain" id="PRO_5038664528" evidence="6">
    <location>
        <begin position="25"/>
        <end position="198"/>
    </location>
</feature>
<evidence type="ECO:0000313" key="9">
    <source>
        <dbReference type="Proteomes" id="UP000198741"/>
    </source>
</evidence>
<dbReference type="PROSITE" id="PS51352">
    <property type="entry name" value="THIOREDOXIN_2"/>
    <property type="match status" value="1"/>
</dbReference>
<dbReference type="Gene3D" id="3.40.30.10">
    <property type="entry name" value="Glutaredoxin"/>
    <property type="match status" value="1"/>
</dbReference>
<dbReference type="Pfam" id="PF00578">
    <property type="entry name" value="AhpC-TSA"/>
    <property type="match status" value="1"/>
</dbReference>
<evidence type="ECO:0000256" key="6">
    <source>
        <dbReference type="SAM" id="SignalP"/>
    </source>
</evidence>
<keyword evidence="3" id="KW-0735">Signal-anchor</keyword>
<evidence type="ECO:0000256" key="3">
    <source>
        <dbReference type="ARBA" id="ARBA00022968"/>
    </source>
</evidence>
<keyword evidence="3" id="KW-0812">Transmembrane</keyword>
<dbReference type="GO" id="GO:0016491">
    <property type="term" value="F:oxidoreductase activity"/>
    <property type="evidence" value="ECO:0007669"/>
    <property type="project" value="InterPro"/>
</dbReference>
<organism evidence="8 9">
    <name type="scientific">Nakamurella panacisegetis</name>
    <dbReference type="NCBI Taxonomy" id="1090615"/>
    <lineage>
        <taxon>Bacteria</taxon>
        <taxon>Bacillati</taxon>
        <taxon>Actinomycetota</taxon>
        <taxon>Actinomycetes</taxon>
        <taxon>Nakamurellales</taxon>
        <taxon>Nakamurellaceae</taxon>
        <taxon>Nakamurella</taxon>
    </lineage>
</organism>
<dbReference type="OrthoDB" id="9796554at2"/>
<dbReference type="STRING" id="1090615.SAMN04515671_2461"/>
<evidence type="ECO:0000256" key="2">
    <source>
        <dbReference type="ARBA" id="ARBA00022748"/>
    </source>
</evidence>
<dbReference type="InterPro" id="IPR050553">
    <property type="entry name" value="Thioredoxin_ResA/DsbE_sf"/>
</dbReference>
<keyword evidence="4" id="KW-1015">Disulfide bond</keyword>
<dbReference type="EMBL" id="LT629710">
    <property type="protein sequence ID" value="SDO95343.1"/>
    <property type="molecule type" value="Genomic_DNA"/>
</dbReference>
<dbReference type="InterPro" id="IPR013766">
    <property type="entry name" value="Thioredoxin_domain"/>
</dbReference>
<accession>A0A1H0NRU3</accession>
<evidence type="ECO:0000256" key="1">
    <source>
        <dbReference type="ARBA" id="ARBA00004196"/>
    </source>
</evidence>
<dbReference type="AlphaFoldDB" id="A0A1H0NRU3"/>
<dbReference type="RefSeq" id="WP_090476218.1">
    <property type="nucleotide sequence ID" value="NZ_LT629710.1"/>
</dbReference>
<proteinExistence type="predicted"/>
<dbReference type="GO" id="GO:0017004">
    <property type="term" value="P:cytochrome complex assembly"/>
    <property type="evidence" value="ECO:0007669"/>
    <property type="project" value="UniProtKB-KW"/>
</dbReference>
<dbReference type="GO" id="GO:0016209">
    <property type="term" value="F:antioxidant activity"/>
    <property type="evidence" value="ECO:0007669"/>
    <property type="project" value="InterPro"/>
</dbReference>
<dbReference type="GO" id="GO:0030313">
    <property type="term" value="C:cell envelope"/>
    <property type="evidence" value="ECO:0007669"/>
    <property type="project" value="UniProtKB-SubCell"/>
</dbReference>
<dbReference type="SUPFAM" id="SSF52833">
    <property type="entry name" value="Thioredoxin-like"/>
    <property type="match status" value="1"/>
</dbReference>
<protein>
    <submittedName>
        <fullName evidence="8">Thiol-disulfide isomerase or thioredoxin</fullName>
    </submittedName>
</protein>
<dbReference type="Proteomes" id="UP000198741">
    <property type="component" value="Chromosome I"/>
</dbReference>
<sequence>MIGSGGTRIRRLAASLAVAALVLAGCSSGNDATVYGGSFTFTSPGGKTEFSYAPADRKTIGALSGPTVSGDGTIDVSSFKGKVVVLNFWGSWCAPCRDEAPSLEAAYQKHKASGVQFVGVDVKDTASGAQGFLSGKQITYPSIFDPGMRTMLSIRGLPTGSLPVTLVLDKQGRVAQIWLHEITGGDLGPVLTALTAEA</sequence>
<keyword evidence="8" id="KW-0413">Isomerase</keyword>
<keyword evidence="6" id="KW-0732">Signal</keyword>
<evidence type="ECO:0000259" key="7">
    <source>
        <dbReference type="PROSITE" id="PS51352"/>
    </source>
</evidence>
<comment type="subcellular location">
    <subcellularLocation>
        <location evidence="1">Cell envelope</location>
    </subcellularLocation>
</comment>
<dbReference type="GO" id="GO:0016853">
    <property type="term" value="F:isomerase activity"/>
    <property type="evidence" value="ECO:0007669"/>
    <property type="project" value="UniProtKB-KW"/>
</dbReference>
<reference evidence="8 9" key="1">
    <citation type="submission" date="2016-10" db="EMBL/GenBank/DDBJ databases">
        <authorList>
            <person name="de Groot N.N."/>
        </authorList>
    </citation>
    <scope>NUCLEOTIDE SEQUENCE [LARGE SCALE GENOMIC DNA]</scope>
    <source>
        <strain evidence="9">P4-7,KCTC 19426,CECT 7604</strain>
    </source>
</reference>
<evidence type="ECO:0000256" key="5">
    <source>
        <dbReference type="ARBA" id="ARBA00023284"/>
    </source>
</evidence>
<evidence type="ECO:0000313" key="8">
    <source>
        <dbReference type="EMBL" id="SDO95343.1"/>
    </source>
</evidence>
<dbReference type="PROSITE" id="PS00194">
    <property type="entry name" value="THIOREDOXIN_1"/>
    <property type="match status" value="1"/>
</dbReference>
<dbReference type="InterPro" id="IPR000866">
    <property type="entry name" value="AhpC/TSA"/>
</dbReference>
<keyword evidence="2" id="KW-0201">Cytochrome c-type biogenesis</keyword>
<keyword evidence="5" id="KW-0676">Redox-active center</keyword>
<dbReference type="InterPro" id="IPR017937">
    <property type="entry name" value="Thioredoxin_CS"/>
</dbReference>
<dbReference type="InterPro" id="IPR036249">
    <property type="entry name" value="Thioredoxin-like_sf"/>
</dbReference>
<keyword evidence="9" id="KW-1185">Reference proteome</keyword>
<name>A0A1H0NRU3_9ACTN</name>
<dbReference type="PANTHER" id="PTHR42852">
    <property type="entry name" value="THIOL:DISULFIDE INTERCHANGE PROTEIN DSBE"/>
    <property type="match status" value="1"/>
</dbReference>
<dbReference type="PANTHER" id="PTHR42852:SF6">
    <property type="entry name" value="THIOL:DISULFIDE INTERCHANGE PROTEIN DSBE"/>
    <property type="match status" value="1"/>
</dbReference>
<evidence type="ECO:0000256" key="4">
    <source>
        <dbReference type="ARBA" id="ARBA00023157"/>
    </source>
</evidence>
<feature type="signal peptide" evidence="6">
    <location>
        <begin position="1"/>
        <end position="24"/>
    </location>
</feature>
<feature type="domain" description="Thioredoxin" evidence="7">
    <location>
        <begin position="54"/>
        <end position="198"/>
    </location>
</feature>